<protein>
    <recommendedName>
        <fullName evidence="3">DUF4351 domain-containing protein</fullName>
    </recommendedName>
</protein>
<dbReference type="Proteomes" id="UP000287352">
    <property type="component" value="Unassembled WGS sequence"/>
</dbReference>
<reference evidence="2" key="1">
    <citation type="submission" date="2018-12" db="EMBL/GenBank/DDBJ databases">
        <title>Tengunoibacter tsumagoiensis gen. nov., sp. nov., Dictyobacter kobayashii sp. nov., D. alpinus sp. nov., and D. joshuensis sp. nov. and description of Dictyobacteraceae fam. nov. within the order Ktedonobacterales isolated from Tengu-no-mugimeshi.</title>
        <authorList>
            <person name="Wang C.M."/>
            <person name="Zheng Y."/>
            <person name="Sakai Y."/>
            <person name="Toyoda A."/>
            <person name="Minakuchi Y."/>
            <person name="Abe K."/>
            <person name="Yokota A."/>
            <person name="Yabe S."/>
        </authorList>
    </citation>
    <scope>NUCLEOTIDE SEQUENCE [LARGE SCALE GENOMIC DNA]</scope>
    <source>
        <strain evidence="2">Uno3</strain>
    </source>
</reference>
<comment type="caution">
    <text evidence="1">The sequence shown here is derived from an EMBL/GenBank/DDBJ whole genome shotgun (WGS) entry which is preliminary data.</text>
</comment>
<dbReference type="EMBL" id="BIFR01000001">
    <property type="protein sequence ID" value="GCE11278.1"/>
    <property type="molecule type" value="Genomic_DNA"/>
</dbReference>
<sequence length="117" mass="13434">MGLDKIHEILRDMPLYQEILRAGREEGLARGRDEGQQAGQVTGRKIGIREGQLFAQRRAIMSIVHERFPKLELLAKKHMALDSNADRLNNLIVQLSIVRNEREATRLLYLESKSLTE</sequence>
<evidence type="ECO:0000313" key="1">
    <source>
        <dbReference type="EMBL" id="GCE11278.1"/>
    </source>
</evidence>
<dbReference type="AlphaFoldDB" id="A0A401ZWN3"/>
<name>A0A401ZWN3_9CHLR</name>
<organism evidence="1 2">
    <name type="scientific">Tengunoibacter tsumagoiensis</name>
    <dbReference type="NCBI Taxonomy" id="2014871"/>
    <lineage>
        <taxon>Bacteria</taxon>
        <taxon>Bacillati</taxon>
        <taxon>Chloroflexota</taxon>
        <taxon>Ktedonobacteria</taxon>
        <taxon>Ktedonobacterales</taxon>
        <taxon>Dictyobacteraceae</taxon>
        <taxon>Tengunoibacter</taxon>
    </lineage>
</organism>
<proteinExistence type="predicted"/>
<accession>A0A401ZWN3</accession>
<evidence type="ECO:0000313" key="2">
    <source>
        <dbReference type="Proteomes" id="UP000287352"/>
    </source>
</evidence>
<evidence type="ECO:0008006" key="3">
    <source>
        <dbReference type="Google" id="ProtNLM"/>
    </source>
</evidence>
<gene>
    <name evidence="1" type="ORF">KTT_11370</name>
</gene>
<keyword evidence="2" id="KW-1185">Reference proteome</keyword>